<gene>
    <name evidence="1" type="ORF">ANSO36C_44420</name>
</gene>
<organism evidence="1 2">
    <name type="scientific">Nostoc cf. commune SO-36</name>
    <dbReference type="NCBI Taxonomy" id="449208"/>
    <lineage>
        <taxon>Bacteria</taxon>
        <taxon>Bacillati</taxon>
        <taxon>Cyanobacteriota</taxon>
        <taxon>Cyanophyceae</taxon>
        <taxon>Nostocales</taxon>
        <taxon>Nostocaceae</taxon>
        <taxon>Nostoc</taxon>
    </lineage>
</organism>
<reference evidence="1" key="1">
    <citation type="submission" date="2022-04" db="EMBL/GenBank/DDBJ databases">
        <title>Complete genome sequence of a cyanobacterium, Nostoc sp. SO-36, isolated in Antarctica.</title>
        <authorList>
            <person name="Kanesaki Y."/>
            <person name="Effendi D."/>
            <person name="Sakamoto T."/>
            <person name="Ohtani S."/>
            <person name="Awai K."/>
        </authorList>
    </citation>
    <scope>NUCLEOTIDE SEQUENCE</scope>
    <source>
        <strain evidence="1">SO-36</strain>
    </source>
</reference>
<accession>A0ABM7Z6B1</accession>
<evidence type="ECO:0000313" key="2">
    <source>
        <dbReference type="Proteomes" id="UP001055453"/>
    </source>
</evidence>
<dbReference type="EMBL" id="AP025732">
    <property type="protein sequence ID" value="BDI18640.1"/>
    <property type="molecule type" value="Genomic_DNA"/>
</dbReference>
<sequence>MLKTLWATVRHGKIELLESEELPEGTRVLVTLLPDDETEFWLQISQTSLSSVWDNAEDDVYAELL</sequence>
<name>A0ABM7Z6B1_NOSCO</name>
<evidence type="ECO:0008006" key="3">
    <source>
        <dbReference type="Google" id="ProtNLM"/>
    </source>
</evidence>
<dbReference type="Proteomes" id="UP001055453">
    <property type="component" value="Chromosome"/>
</dbReference>
<evidence type="ECO:0000313" key="1">
    <source>
        <dbReference type="EMBL" id="BDI18640.1"/>
    </source>
</evidence>
<protein>
    <recommendedName>
        <fullName evidence="3">DUF104 domain-containing protein</fullName>
    </recommendedName>
</protein>
<proteinExistence type="predicted"/>
<keyword evidence="2" id="KW-1185">Reference proteome</keyword>
<dbReference type="RefSeq" id="WP_251956211.1">
    <property type="nucleotide sequence ID" value="NZ_AP025732.1"/>
</dbReference>